<dbReference type="Proteomes" id="UP000265515">
    <property type="component" value="Unassembled WGS sequence"/>
</dbReference>
<gene>
    <name evidence="1" type="ORF">CBR_g48771</name>
</gene>
<keyword evidence="2" id="KW-1185">Reference proteome</keyword>
<accession>A0A388M3L2</accession>
<dbReference type="OrthoDB" id="6142688at2759"/>
<organism evidence="1 2">
    <name type="scientific">Chara braunii</name>
    <name type="common">Braun's stonewort</name>
    <dbReference type="NCBI Taxonomy" id="69332"/>
    <lineage>
        <taxon>Eukaryota</taxon>
        <taxon>Viridiplantae</taxon>
        <taxon>Streptophyta</taxon>
        <taxon>Charophyceae</taxon>
        <taxon>Charales</taxon>
        <taxon>Characeae</taxon>
        <taxon>Chara</taxon>
    </lineage>
</organism>
<evidence type="ECO:0000313" key="2">
    <source>
        <dbReference type="Proteomes" id="UP000265515"/>
    </source>
</evidence>
<reference evidence="1 2" key="1">
    <citation type="journal article" date="2018" name="Cell">
        <title>The Chara Genome: Secondary Complexity and Implications for Plant Terrestrialization.</title>
        <authorList>
            <person name="Nishiyama T."/>
            <person name="Sakayama H."/>
            <person name="Vries J.D."/>
            <person name="Buschmann H."/>
            <person name="Saint-Marcoux D."/>
            <person name="Ullrich K.K."/>
            <person name="Haas F.B."/>
            <person name="Vanderstraeten L."/>
            <person name="Becker D."/>
            <person name="Lang D."/>
            <person name="Vosolsobe S."/>
            <person name="Rombauts S."/>
            <person name="Wilhelmsson P.K.I."/>
            <person name="Janitza P."/>
            <person name="Kern R."/>
            <person name="Heyl A."/>
            <person name="Rumpler F."/>
            <person name="Villalobos L.I.A.C."/>
            <person name="Clay J.M."/>
            <person name="Skokan R."/>
            <person name="Toyoda A."/>
            <person name="Suzuki Y."/>
            <person name="Kagoshima H."/>
            <person name="Schijlen E."/>
            <person name="Tajeshwar N."/>
            <person name="Catarino B."/>
            <person name="Hetherington A.J."/>
            <person name="Saltykova A."/>
            <person name="Bonnot C."/>
            <person name="Breuninger H."/>
            <person name="Symeonidi A."/>
            <person name="Radhakrishnan G.V."/>
            <person name="Van Nieuwerburgh F."/>
            <person name="Deforce D."/>
            <person name="Chang C."/>
            <person name="Karol K.G."/>
            <person name="Hedrich R."/>
            <person name="Ulvskov P."/>
            <person name="Glockner G."/>
            <person name="Delwiche C.F."/>
            <person name="Petrasek J."/>
            <person name="Van de Peer Y."/>
            <person name="Friml J."/>
            <person name="Beilby M."/>
            <person name="Dolan L."/>
            <person name="Kohara Y."/>
            <person name="Sugano S."/>
            <person name="Fujiyama A."/>
            <person name="Delaux P.-M."/>
            <person name="Quint M."/>
            <person name="TheiBen G."/>
            <person name="Hagemann M."/>
            <person name="Harholt J."/>
            <person name="Dunand C."/>
            <person name="Zachgo S."/>
            <person name="Langdale J."/>
            <person name="Maumus F."/>
            <person name="Straeten D.V.D."/>
            <person name="Gould S.B."/>
            <person name="Rensing S.A."/>
        </authorList>
    </citation>
    <scope>NUCLEOTIDE SEQUENCE [LARGE SCALE GENOMIC DNA]</scope>
    <source>
        <strain evidence="1 2">S276</strain>
    </source>
</reference>
<dbReference type="PANTHER" id="PTHR21301:SF10">
    <property type="entry name" value="REVERSE TRANSCRIPTASE DOMAIN-CONTAINING PROTEIN"/>
    <property type="match status" value="1"/>
</dbReference>
<sequence>MRYSSRVMEAFSARRVILDALRRVVGEEAETWLDDVVIGWTYNDPLSAYLCKPKRTFRDFNLDQWTKDYDAARCPCRAQRYSSLLSHIPAQLIPDSPYQHVVMMNPNITDNSKLRAMLKLGLNHVPLKALDIDEALYEFEQLLIKVAVNVQEVMQLSERRRKMVSRLALANAKTKMRKYWIRHKHIAAEPIDQTVIKKEVEFLSRRFLILATDKAANTPSFVCVNFIRQLALTRLSIPDFVPMHVEPQTLVEAMQAGTEHLLALHRIGASLPYLMAVFKAHKGTFRWITNTANSVVSSMAELCACLLSFLVPSVREFCEEESCLMEAEFGVKPNLWWPTSSVGEFAASLPPMISSVYSADITRCFELIPTDASDHSLIAAVKFFVECAMKHRCDRSPRDAIRVHVSESGRMSAAWADRHLCPTDTTLHFTEMQVIWVTEWCVTHSLVQLGGQVWRQVLGIPMGLACSPIWCDVYFFRYEYQAMQRMLRSGLHELVAAFRYTFRYVDDVCSLNNPSVRDCFKGSCDRS</sequence>
<dbReference type="OMA" id="WIRHKHI"/>
<evidence type="ECO:0000313" key="1">
    <source>
        <dbReference type="EMBL" id="GBG89059.1"/>
    </source>
</evidence>
<dbReference type="AlphaFoldDB" id="A0A388M3L2"/>
<comment type="caution">
    <text evidence="1">The sequence shown here is derived from an EMBL/GenBank/DDBJ whole genome shotgun (WGS) entry which is preliminary data.</text>
</comment>
<dbReference type="Gramene" id="GBG89059">
    <property type="protein sequence ID" value="GBG89059"/>
    <property type="gene ID" value="CBR_g48771"/>
</dbReference>
<evidence type="ECO:0008006" key="3">
    <source>
        <dbReference type="Google" id="ProtNLM"/>
    </source>
</evidence>
<proteinExistence type="predicted"/>
<dbReference type="PANTHER" id="PTHR21301">
    <property type="entry name" value="REVERSE TRANSCRIPTASE"/>
    <property type="match status" value="1"/>
</dbReference>
<dbReference type="EMBL" id="BFEA01000713">
    <property type="protein sequence ID" value="GBG89059.1"/>
    <property type="molecule type" value="Genomic_DNA"/>
</dbReference>
<name>A0A388M3L2_CHABU</name>
<protein>
    <recommendedName>
        <fullName evidence="3">Reverse transcriptase domain-containing protein</fullName>
    </recommendedName>
</protein>